<evidence type="ECO:0000313" key="3">
    <source>
        <dbReference type="Proteomes" id="UP000747110"/>
    </source>
</evidence>
<gene>
    <name evidence="2" type="ORF">Vretifemale_17558</name>
</gene>
<name>A0A8J4FUQ2_9CHLO</name>
<accession>A0A8J4FUQ2</accession>
<dbReference type="AlphaFoldDB" id="A0A8J4FUQ2"/>
<protein>
    <submittedName>
        <fullName evidence="2">Uncharacterized protein</fullName>
    </submittedName>
</protein>
<reference evidence="2" key="1">
    <citation type="journal article" date="2021" name="Proc. Natl. Acad. Sci. U.S.A.">
        <title>Three genomes in the algal genus Volvox reveal the fate of a haploid sex-determining region after a transition to homothallism.</title>
        <authorList>
            <person name="Yamamoto K."/>
            <person name="Hamaji T."/>
            <person name="Kawai-Toyooka H."/>
            <person name="Matsuzaki R."/>
            <person name="Takahashi F."/>
            <person name="Nishimura Y."/>
            <person name="Kawachi M."/>
            <person name="Noguchi H."/>
            <person name="Minakuchi Y."/>
            <person name="Umen J.G."/>
            <person name="Toyoda A."/>
            <person name="Nozaki H."/>
        </authorList>
    </citation>
    <scope>NUCLEOTIDE SEQUENCE</scope>
    <source>
        <strain evidence="2">NIES-3786</strain>
    </source>
</reference>
<comment type="caution">
    <text evidence="2">The sequence shown here is derived from an EMBL/GenBank/DDBJ whole genome shotgun (WGS) entry which is preliminary data.</text>
</comment>
<evidence type="ECO:0000256" key="1">
    <source>
        <dbReference type="SAM" id="MobiDB-lite"/>
    </source>
</evidence>
<feature type="non-terminal residue" evidence="2">
    <location>
        <position position="1"/>
    </location>
</feature>
<feature type="compositionally biased region" description="Low complexity" evidence="1">
    <location>
        <begin position="71"/>
        <end position="88"/>
    </location>
</feature>
<feature type="compositionally biased region" description="Low complexity" evidence="1">
    <location>
        <begin position="151"/>
        <end position="167"/>
    </location>
</feature>
<dbReference type="EMBL" id="BNCP01000052">
    <property type="protein sequence ID" value="GIL89796.1"/>
    <property type="molecule type" value="Genomic_DNA"/>
</dbReference>
<sequence>MPNTVIQEPLTVPSIGTMSNCDPSAAAPKGPGRGDVWDEVLLDDFSFVDGPASWEAMMKYGALRTGGNQRSAPASSSAAVTDATTVTALSPPPEFPLATAEGSSSGKLSHSDDTEDATEDASNGCGRAHLGKCRSSKQTNTGNQVPPELGPPAATVAVKTAPTAAAA</sequence>
<dbReference type="Proteomes" id="UP000747110">
    <property type="component" value="Unassembled WGS sequence"/>
</dbReference>
<feature type="region of interest" description="Disordered" evidence="1">
    <location>
        <begin position="65"/>
        <end position="167"/>
    </location>
</feature>
<evidence type="ECO:0000313" key="2">
    <source>
        <dbReference type="EMBL" id="GIL89796.1"/>
    </source>
</evidence>
<keyword evidence="3" id="KW-1185">Reference proteome</keyword>
<feature type="region of interest" description="Disordered" evidence="1">
    <location>
        <begin position="1"/>
        <end position="35"/>
    </location>
</feature>
<proteinExistence type="predicted"/>
<organism evidence="2 3">
    <name type="scientific">Volvox reticuliferus</name>
    <dbReference type="NCBI Taxonomy" id="1737510"/>
    <lineage>
        <taxon>Eukaryota</taxon>
        <taxon>Viridiplantae</taxon>
        <taxon>Chlorophyta</taxon>
        <taxon>core chlorophytes</taxon>
        <taxon>Chlorophyceae</taxon>
        <taxon>CS clade</taxon>
        <taxon>Chlamydomonadales</taxon>
        <taxon>Volvocaceae</taxon>
        <taxon>Volvox</taxon>
    </lineage>
</organism>